<keyword evidence="3" id="KW-1185">Reference proteome</keyword>
<evidence type="ECO:0000313" key="3">
    <source>
        <dbReference type="Proteomes" id="UP000241074"/>
    </source>
</evidence>
<protein>
    <submittedName>
        <fullName evidence="2">Uncharacterized protein</fullName>
    </submittedName>
</protein>
<feature type="chain" id="PRO_5015134827" evidence="1">
    <location>
        <begin position="19"/>
        <end position="165"/>
    </location>
</feature>
<dbReference type="KEGG" id="xba:C7S18_20805"/>
<evidence type="ECO:0000256" key="1">
    <source>
        <dbReference type="SAM" id="SignalP"/>
    </source>
</evidence>
<evidence type="ECO:0000313" key="2">
    <source>
        <dbReference type="EMBL" id="AVP99459.1"/>
    </source>
</evidence>
<keyword evidence="1" id="KW-0732">Signal</keyword>
<dbReference type="AlphaFoldDB" id="A0A2P1PX85"/>
<reference evidence="2 3" key="1">
    <citation type="submission" date="2018-03" db="EMBL/GenBank/DDBJ databases">
        <title>Ahniella affigens gen. nov., sp. nov., a gammaproteobacterium isolated from sandy soil near a stream.</title>
        <authorList>
            <person name="Ko Y."/>
            <person name="Kim J.-H."/>
        </authorList>
    </citation>
    <scope>NUCLEOTIDE SEQUENCE [LARGE SCALE GENOMIC DNA]</scope>
    <source>
        <strain evidence="2 3">D13</strain>
    </source>
</reference>
<dbReference type="RefSeq" id="WP_106893377.1">
    <property type="nucleotide sequence ID" value="NZ_CP027860.1"/>
</dbReference>
<accession>A0A2P1PX85</accession>
<sequence length="165" mass="18858">MRVLVSAMLLVLASGTLAAKCPCTKRLLGTWQSDREQTMAYNEANAKLSRKQTRFMAELLGTLTLTYTKSDVVVRMPDSWVTGRDGKKKPFAAFEDRSKYEIVHCDPYMVITRTVLVTDATDDADSDPLVNVLNMVDDEHYWVYQGQTDPTRPDLHSREYFKKVR</sequence>
<dbReference type="EMBL" id="CP027860">
    <property type="protein sequence ID" value="AVP99459.1"/>
    <property type="molecule type" value="Genomic_DNA"/>
</dbReference>
<name>A0A2P1PX85_9GAMM</name>
<organism evidence="2 3">
    <name type="scientific">Ahniella affigens</name>
    <dbReference type="NCBI Taxonomy" id="2021234"/>
    <lineage>
        <taxon>Bacteria</taxon>
        <taxon>Pseudomonadati</taxon>
        <taxon>Pseudomonadota</taxon>
        <taxon>Gammaproteobacteria</taxon>
        <taxon>Lysobacterales</taxon>
        <taxon>Rhodanobacteraceae</taxon>
        <taxon>Ahniella</taxon>
    </lineage>
</organism>
<feature type="signal peptide" evidence="1">
    <location>
        <begin position="1"/>
        <end position="18"/>
    </location>
</feature>
<proteinExistence type="predicted"/>
<gene>
    <name evidence="2" type="ORF">C7S18_20805</name>
</gene>
<dbReference type="Proteomes" id="UP000241074">
    <property type="component" value="Chromosome"/>
</dbReference>
<dbReference type="OrthoDB" id="6059075at2"/>
<reference evidence="2 3" key="2">
    <citation type="submission" date="2018-03" db="EMBL/GenBank/DDBJ databases">
        <authorList>
            <person name="Keele B.F."/>
        </authorList>
    </citation>
    <scope>NUCLEOTIDE SEQUENCE [LARGE SCALE GENOMIC DNA]</scope>
    <source>
        <strain evidence="2 3">D13</strain>
    </source>
</reference>